<dbReference type="Pfam" id="PF04434">
    <property type="entry name" value="SWIM"/>
    <property type="match status" value="1"/>
</dbReference>
<keyword evidence="1" id="KW-0863">Zinc-finger</keyword>
<feature type="domain" description="SWIM-type" evidence="2">
    <location>
        <begin position="97"/>
        <end position="131"/>
    </location>
</feature>
<dbReference type="InterPro" id="IPR007527">
    <property type="entry name" value="Znf_SWIM"/>
</dbReference>
<evidence type="ECO:0000259" key="2">
    <source>
        <dbReference type="PROSITE" id="PS50966"/>
    </source>
</evidence>
<sequence>MRRIANSQSEEEFNVAVETLKDSVDWKENHKYVQYNIKSIHKKYASEVPRFLHCKPKVFVDHCLGRLLTPGHPTSISAEEVGPRKLKVTSYDSDSVYTVDLGQALPCCSCKDWLNTHWPCKHMLHVMINIPGNSWHTLSEDFINSPHLCCDSDMFVEGQVHDHASGDSPASAFANVSAKRKATLSMCSGGIINKKPVAIASTCKTLAASIRNMMFLVRDAADYEDIYVDLLLVHRNLASRIPAQSGLFLRPTIRGRRPSVLLNGSLKMRKKQSWKRKQVLKTAARVKHHVSSSLKVIPQDSVLTMSFNKTDADDLLKSGQQLMPGVGQQAKIPCDDCGRSYHFTNYCVEADFERLGDGERFRCTLCRMNYWESLVDQGTAAEAQTTKGQKVLAGHLPEGQKVLAGHLPEGQKVLAGHLPEGQKMLAGHLPESQKVLAGHLPEGQKVQSTPHY</sequence>
<organism evidence="3 4">
    <name type="scientific">Mya arenaria</name>
    <name type="common">Soft-shell clam</name>
    <dbReference type="NCBI Taxonomy" id="6604"/>
    <lineage>
        <taxon>Eukaryota</taxon>
        <taxon>Metazoa</taxon>
        <taxon>Spiralia</taxon>
        <taxon>Lophotrochozoa</taxon>
        <taxon>Mollusca</taxon>
        <taxon>Bivalvia</taxon>
        <taxon>Autobranchia</taxon>
        <taxon>Heteroconchia</taxon>
        <taxon>Euheterodonta</taxon>
        <taxon>Imparidentia</taxon>
        <taxon>Neoheterodontei</taxon>
        <taxon>Myida</taxon>
        <taxon>Myoidea</taxon>
        <taxon>Myidae</taxon>
        <taxon>Mya</taxon>
    </lineage>
</organism>
<dbReference type="EMBL" id="CP111012">
    <property type="protein sequence ID" value="WAQ95089.1"/>
    <property type="molecule type" value="Genomic_DNA"/>
</dbReference>
<accession>A0ABY7DF83</accession>
<reference evidence="3" key="1">
    <citation type="submission" date="2022-11" db="EMBL/GenBank/DDBJ databases">
        <title>Centuries of genome instability and evolution in soft-shell clam transmissible cancer (bioRxiv).</title>
        <authorList>
            <person name="Hart S.F.M."/>
            <person name="Yonemitsu M.A."/>
            <person name="Giersch R.M."/>
            <person name="Beal B.F."/>
            <person name="Arriagada G."/>
            <person name="Davis B.W."/>
            <person name="Ostrander E.A."/>
            <person name="Goff S.P."/>
            <person name="Metzger M.J."/>
        </authorList>
    </citation>
    <scope>NUCLEOTIDE SEQUENCE</scope>
    <source>
        <strain evidence="3">MELC-2E11</strain>
        <tissue evidence="3">Siphon/mantle</tissue>
    </source>
</reference>
<evidence type="ECO:0000313" key="3">
    <source>
        <dbReference type="EMBL" id="WAQ95089.1"/>
    </source>
</evidence>
<gene>
    <name evidence="3" type="ORF">MAR_007560</name>
</gene>
<dbReference type="Proteomes" id="UP001164746">
    <property type="component" value="Chromosome 1"/>
</dbReference>
<name>A0ABY7DF83_MYAAR</name>
<proteinExistence type="predicted"/>
<keyword evidence="4" id="KW-1185">Reference proteome</keyword>
<keyword evidence="1" id="KW-0479">Metal-binding</keyword>
<evidence type="ECO:0000256" key="1">
    <source>
        <dbReference type="PROSITE-ProRule" id="PRU00325"/>
    </source>
</evidence>
<protein>
    <recommendedName>
        <fullName evidence="2">SWIM-type domain-containing protein</fullName>
    </recommendedName>
</protein>
<evidence type="ECO:0000313" key="4">
    <source>
        <dbReference type="Proteomes" id="UP001164746"/>
    </source>
</evidence>
<keyword evidence="1" id="KW-0862">Zinc</keyword>
<dbReference type="PANTHER" id="PTHR47456">
    <property type="entry name" value="PHD-TYPE DOMAIN-CONTAINING PROTEIN"/>
    <property type="match status" value="1"/>
</dbReference>
<dbReference type="PROSITE" id="PS50966">
    <property type="entry name" value="ZF_SWIM"/>
    <property type="match status" value="1"/>
</dbReference>